<gene>
    <name evidence="10" type="ORF">M0R45_022533</name>
</gene>
<evidence type="ECO:0000256" key="8">
    <source>
        <dbReference type="SAM" id="Phobius"/>
    </source>
</evidence>
<feature type="domain" description="PGG" evidence="9">
    <location>
        <begin position="344"/>
        <end position="453"/>
    </location>
</feature>
<dbReference type="EMBL" id="JBEDUW010000004">
    <property type="protein sequence ID" value="KAK9935430.1"/>
    <property type="molecule type" value="Genomic_DNA"/>
</dbReference>
<dbReference type="Pfam" id="PF13962">
    <property type="entry name" value="PGG"/>
    <property type="match status" value="1"/>
</dbReference>
<feature type="transmembrane region" description="Helical" evidence="8">
    <location>
        <begin position="353"/>
        <end position="371"/>
    </location>
</feature>
<reference evidence="10 11" key="1">
    <citation type="journal article" date="2023" name="G3 (Bethesda)">
        <title>A chromosome-length genome assembly and annotation of blackberry (Rubus argutus, cv. 'Hillquist').</title>
        <authorList>
            <person name="Bruna T."/>
            <person name="Aryal R."/>
            <person name="Dudchenko O."/>
            <person name="Sargent D.J."/>
            <person name="Mead D."/>
            <person name="Buti M."/>
            <person name="Cavallini A."/>
            <person name="Hytonen T."/>
            <person name="Andres J."/>
            <person name="Pham M."/>
            <person name="Weisz D."/>
            <person name="Mascagni F."/>
            <person name="Usai G."/>
            <person name="Natali L."/>
            <person name="Bassil N."/>
            <person name="Fernandez G.E."/>
            <person name="Lomsadze A."/>
            <person name="Armour M."/>
            <person name="Olukolu B."/>
            <person name="Poorten T."/>
            <person name="Britton C."/>
            <person name="Davik J."/>
            <person name="Ashrafi H."/>
            <person name="Aiden E.L."/>
            <person name="Borodovsky M."/>
            <person name="Worthington M."/>
        </authorList>
    </citation>
    <scope>NUCLEOTIDE SEQUENCE [LARGE SCALE GENOMIC DNA]</scope>
    <source>
        <strain evidence="10">PI 553951</strain>
    </source>
</reference>
<comment type="caution">
    <text evidence="10">The sequence shown here is derived from an EMBL/GenBank/DDBJ whole genome shotgun (WGS) entry which is preliminary data.</text>
</comment>
<keyword evidence="2 8" id="KW-0812">Transmembrane</keyword>
<dbReference type="Gene3D" id="1.25.40.20">
    <property type="entry name" value="Ankyrin repeat-containing domain"/>
    <property type="match status" value="1"/>
</dbReference>
<evidence type="ECO:0000313" key="10">
    <source>
        <dbReference type="EMBL" id="KAK9935430.1"/>
    </source>
</evidence>
<evidence type="ECO:0000256" key="3">
    <source>
        <dbReference type="ARBA" id="ARBA00022737"/>
    </source>
</evidence>
<feature type="repeat" description="ANK" evidence="7">
    <location>
        <begin position="160"/>
        <end position="183"/>
    </location>
</feature>
<dbReference type="PANTHER" id="PTHR24186:SF2">
    <property type="entry name" value="OS02G0735700 PROTEIN"/>
    <property type="match status" value="1"/>
</dbReference>
<dbReference type="Pfam" id="PF12796">
    <property type="entry name" value="Ank_2"/>
    <property type="match status" value="3"/>
</dbReference>
<keyword evidence="3" id="KW-0677">Repeat</keyword>
<dbReference type="Proteomes" id="UP001457282">
    <property type="component" value="Unassembled WGS sequence"/>
</dbReference>
<evidence type="ECO:0000256" key="4">
    <source>
        <dbReference type="ARBA" id="ARBA00022989"/>
    </source>
</evidence>
<dbReference type="SMART" id="SM00248">
    <property type="entry name" value="ANK"/>
    <property type="match status" value="6"/>
</dbReference>
<accession>A0AAW1XI20</accession>
<keyword evidence="4 8" id="KW-1133">Transmembrane helix</keyword>
<proteinExistence type="predicted"/>
<feature type="transmembrane region" description="Helical" evidence="8">
    <location>
        <begin position="391"/>
        <end position="415"/>
    </location>
</feature>
<evidence type="ECO:0000256" key="6">
    <source>
        <dbReference type="ARBA" id="ARBA00023136"/>
    </source>
</evidence>
<dbReference type="PROSITE" id="PS50297">
    <property type="entry name" value="ANK_REP_REGION"/>
    <property type="match status" value="1"/>
</dbReference>
<dbReference type="InterPro" id="IPR002110">
    <property type="entry name" value="Ankyrin_rpt"/>
</dbReference>
<feature type="repeat" description="ANK" evidence="7">
    <location>
        <begin position="228"/>
        <end position="261"/>
    </location>
</feature>
<evidence type="ECO:0000313" key="11">
    <source>
        <dbReference type="Proteomes" id="UP001457282"/>
    </source>
</evidence>
<evidence type="ECO:0000256" key="1">
    <source>
        <dbReference type="ARBA" id="ARBA00004141"/>
    </source>
</evidence>
<dbReference type="AlphaFoldDB" id="A0AAW1XI20"/>
<dbReference type="InterPro" id="IPR036770">
    <property type="entry name" value="Ankyrin_rpt-contain_sf"/>
</dbReference>
<comment type="subcellular location">
    <subcellularLocation>
        <location evidence="1">Membrane</location>
        <topology evidence="1">Multi-pass membrane protein</topology>
    </subcellularLocation>
</comment>
<dbReference type="GO" id="GO:0005886">
    <property type="term" value="C:plasma membrane"/>
    <property type="evidence" value="ECO:0007669"/>
    <property type="project" value="TreeGrafter"/>
</dbReference>
<dbReference type="PANTHER" id="PTHR24186">
    <property type="entry name" value="PROTEIN PHOSPHATASE 1 REGULATORY SUBUNIT"/>
    <property type="match status" value="1"/>
</dbReference>
<keyword evidence="6 8" id="KW-0472">Membrane</keyword>
<dbReference type="PROSITE" id="PS50088">
    <property type="entry name" value="ANK_REPEAT"/>
    <property type="match status" value="3"/>
</dbReference>
<dbReference type="SUPFAM" id="SSF48403">
    <property type="entry name" value="Ankyrin repeat"/>
    <property type="match status" value="1"/>
</dbReference>
<evidence type="ECO:0000259" key="9">
    <source>
        <dbReference type="Pfam" id="PF13962"/>
    </source>
</evidence>
<keyword evidence="5 7" id="KW-0040">ANK repeat</keyword>
<organism evidence="10 11">
    <name type="scientific">Rubus argutus</name>
    <name type="common">Southern blackberry</name>
    <dbReference type="NCBI Taxonomy" id="59490"/>
    <lineage>
        <taxon>Eukaryota</taxon>
        <taxon>Viridiplantae</taxon>
        <taxon>Streptophyta</taxon>
        <taxon>Embryophyta</taxon>
        <taxon>Tracheophyta</taxon>
        <taxon>Spermatophyta</taxon>
        <taxon>Magnoliopsida</taxon>
        <taxon>eudicotyledons</taxon>
        <taxon>Gunneridae</taxon>
        <taxon>Pentapetalae</taxon>
        <taxon>rosids</taxon>
        <taxon>fabids</taxon>
        <taxon>Rosales</taxon>
        <taxon>Rosaceae</taxon>
        <taxon>Rosoideae</taxon>
        <taxon>Rosoideae incertae sedis</taxon>
        <taxon>Rubus</taxon>
    </lineage>
</organism>
<sequence length="536" mass="58924">MDSKSLRFLTHLSFFSAVRSGDLESVTQLVDKLAKDDEPPSDGSSPVSDLMAMKNDAGETALYVAAENNLEDLFGYLLKFCDVEIVKIRSNHDMNAFHVAAKKGHLGIVKALVGIWPELCKVCDSTNTSPLYSAAVQDHLDVVNTILDADISSMWIVRKNGKTALHTAARYGYLRIGQALISRDPGIVCVKDKKGQTALHMAVKGHCTSIVEEILLADHSILNERDKKGNTAVHMATRKCRSEIVSLLLSFKDADVNAINNQHETAMDLADKLQYGGPRSEIIEALAEVGGKYARHVGQVDEAMLLKRAVSDIKHEVHSQLIQNQTTQRRVSGIAKELKKLHREAVQNTTNSITLVAVLFASIAFLALFNLPGQYETDGRIAGKARIADEVGFKVFFLLNATSLFISLAVVVVQITLVAWDTRAQQQVVSVVNKLMWAACACTCGAFLSIAFVVVGDRSSWMAITITVVGVPILVGTLASMCYFVFRQHFGSFRRDSQRRIKRASGSKSFSWSVYSANMSDLDDEYSSDLEKIYAL</sequence>
<evidence type="ECO:0000256" key="7">
    <source>
        <dbReference type="PROSITE-ProRule" id="PRU00023"/>
    </source>
</evidence>
<evidence type="ECO:0000256" key="5">
    <source>
        <dbReference type="ARBA" id="ARBA00023043"/>
    </source>
</evidence>
<evidence type="ECO:0000256" key="2">
    <source>
        <dbReference type="ARBA" id="ARBA00022692"/>
    </source>
</evidence>
<protein>
    <recommendedName>
        <fullName evidence="9">PGG domain-containing protein</fullName>
    </recommendedName>
</protein>
<feature type="transmembrane region" description="Helical" evidence="8">
    <location>
        <begin position="462"/>
        <end position="486"/>
    </location>
</feature>
<name>A0AAW1XI20_RUBAR</name>
<dbReference type="InterPro" id="IPR026961">
    <property type="entry name" value="PGG_dom"/>
</dbReference>
<feature type="repeat" description="ANK" evidence="7">
    <location>
        <begin position="194"/>
        <end position="227"/>
    </location>
</feature>
<feature type="transmembrane region" description="Helical" evidence="8">
    <location>
        <begin position="435"/>
        <end position="455"/>
    </location>
</feature>
<keyword evidence="11" id="KW-1185">Reference proteome</keyword>